<feature type="compositionally biased region" description="Polar residues" evidence="1">
    <location>
        <begin position="166"/>
        <end position="184"/>
    </location>
</feature>
<dbReference type="Proteomes" id="UP000828390">
    <property type="component" value="Unassembled WGS sequence"/>
</dbReference>
<comment type="caution">
    <text evidence="2">The sequence shown here is derived from an EMBL/GenBank/DDBJ whole genome shotgun (WGS) entry which is preliminary data.</text>
</comment>
<sequence>MTLLQTLENLRTIWGTKRILTQPKSFTSSLENSANTLNSHAKLNKWGPEKFTKGSMSDLSHLKENPWLPNKLRPYTDSRVTNGSEDNLPVTPKSVSRLSIDTKELRRSRAHSCNSRDSDSSDSLDWIVYANRNSIPLANFGCDEHYRQLSSGSKVLPYNDKIPQSPLVSHSTPLNSGYHGNTRGQGHKSENGDSSISLSGTTSDDTCSSPDILNRCVWNPPVQLRNYSHGTDLRCQGHFLLLKVTQKTGI</sequence>
<evidence type="ECO:0000313" key="2">
    <source>
        <dbReference type="EMBL" id="KAH3851588.1"/>
    </source>
</evidence>
<protein>
    <submittedName>
        <fullName evidence="2">Uncharacterized protein</fullName>
    </submittedName>
</protein>
<keyword evidence="3" id="KW-1185">Reference proteome</keyword>
<gene>
    <name evidence="2" type="ORF">DPMN_094070</name>
</gene>
<proteinExistence type="predicted"/>
<dbReference type="AlphaFoldDB" id="A0A9D4L4F4"/>
<evidence type="ECO:0000256" key="1">
    <source>
        <dbReference type="SAM" id="MobiDB-lite"/>
    </source>
</evidence>
<feature type="region of interest" description="Disordered" evidence="1">
    <location>
        <begin position="160"/>
        <end position="205"/>
    </location>
</feature>
<evidence type="ECO:0000313" key="3">
    <source>
        <dbReference type="Proteomes" id="UP000828390"/>
    </source>
</evidence>
<organism evidence="2 3">
    <name type="scientific">Dreissena polymorpha</name>
    <name type="common">Zebra mussel</name>
    <name type="synonym">Mytilus polymorpha</name>
    <dbReference type="NCBI Taxonomy" id="45954"/>
    <lineage>
        <taxon>Eukaryota</taxon>
        <taxon>Metazoa</taxon>
        <taxon>Spiralia</taxon>
        <taxon>Lophotrochozoa</taxon>
        <taxon>Mollusca</taxon>
        <taxon>Bivalvia</taxon>
        <taxon>Autobranchia</taxon>
        <taxon>Heteroconchia</taxon>
        <taxon>Euheterodonta</taxon>
        <taxon>Imparidentia</taxon>
        <taxon>Neoheterodontei</taxon>
        <taxon>Myida</taxon>
        <taxon>Dreissenoidea</taxon>
        <taxon>Dreissenidae</taxon>
        <taxon>Dreissena</taxon>
    </lineage>
</organism>
<accession>A0A9D4L4F4</accession>
<name>A0A9D4L4F4_DREPO</name>
<feature type="compositionally biased region" description="Polar residues" evidence="1">
    <location>
        <begin position="192"/>
        <end position="205"/>
    </location>
</feature>
<reference evidence="2" key="2">
    <citation type="submission" date="2020-11" db="EMBL/GenBank/DDBJ databases">
        <authorList>
            <person name="McCartney M.A."/>
            <person name="Auch B."/>
            <person name="Kono T."/>
            <person name="Mallez S."/>
            <person name="Becker A."/>
            <person name="Gohl D.M."/>
            <person name="Silverstein K.A.T."/>
            <person name="Koren S."/>
            <person name="Bechman K.B."/>
            <person name="Herman A."/>
            <person name="Abrahante J.E."/>
            <person name="Garbe J."/>
        </authorList>
    </citation>
    <scope>NUCLEOTIDE SEQUENCE</scope>
    <source>
        <strain evidence="2">Duluth1</strain>
        <tissue evidence="2">Whole animal</tissue>
    </source>
</reference>
<dbReference type="EMBL" id="JAIWYP010000003">
    <property type="protein sequence ID" value="KAH3851588.1"/>
    <property type="molecule type" value="Genomic_DNA"/>
</dbReference>
<reference evidence="2" key="1">
    <citation type="journal article" date="2019" name="bioRxiv">
        <title>The Genome of the Zebra Mussel, Dreissena polymorpha: A Resource for Invasive Species Research.</title>
        <authorList>
            <person name="McCartney M.A."/>
            <person name="Auch B."/>
            <person name="Kono T."/>
            <person name="Mallez S."/>
            <person name="Zhang Y."/>
            <person name="Obille A."/>
            <person name="Becker A."/>
            <person name="Abrahante J.E."/>
            <person name="Garbe J."/>
            <person name="Badalamenti J.P."/>
            <person name="Herman A."/>
            <person name="Mangelson H."/>
            <person name="Liachko I."/>
            <person name="Sullivan S."/>
            <person name="Sone E.D."/>
            <person name="Koren S."/>
            <person name="Silverstein K.A.T."/>
            <person name="Beckman K.B."/>
            <person name="Gohl D.M."/>
        </authorList>
    </citation>
    <scope>NUCLEOTIDE SEQUENCE</scope>
    <source>
        <strain evidence="2">Duluth1</strain>
        <tissue evidence="2">Whole animal</tissue>
    </source>
</reference>